<dbReference type="EMBL" id="JAXCLA010000002">
    <property type="protein sequence ID" value="MDY0743793.1"/>
    <property type="molecule type" value="Genomic_DNA"/>
</dbReference>
<evidence type="ECO:0000313" key="3">
    <source>
        <dbReference type="Proteomes" id="UP001285263"/>
    </source>
</evidence>
<proteinExistence type="predicted"/>
<dbReference type="InterPro" id="IPR054597">
    <property type="entry name" value="FeeM_cat"/>
</dbReference>
<gene>
    <name evidence="2" type="ORF">SNE35_04720</name>
</gene>
<comment type="caution">
    <text evidence="2">The sequence shown here is derived from an EMBL/GenBank/DDBJ whole genome shotgun (WGS) entry which is preliminary data.</text>
</comment>
<reference evidence="2 3" key="1">
    <citation type="submission" date="2023-11" db="EMBL/GenBank/DDBJ databases">
        <title>Paucibacter sp. nov., isolated from fresh soil in Korea.</title>
        <authorList>
            <person name="Le N.T.T."/>
        </authorList>
    </citation>
    <scope>NUCLEOTIDE SEQUENCE [LARGE SCALE GENOMIC DNA]</scope>
    <source>
        <strain evidence="2 3">R3-3</strain>
    </source>
</reference>
<dbReference type="Gene3D" id="3.40.630.30">
    <property type="match status" value="1"/>
</dbReference>
<feature type="domain" description="N-acyl amino acid synthase FeeM catalytic core" evidence="1">
    <location>
        <begin position="73"/>
        <end position="223"/>
    </location>
</feature>
<protein>
    <submittedName>
        <fullName evidence="2">Long-chain N-acyl amino acid synthase</fullName>
    </submittedName>
</protein>
<dbReference type="Pfam" id="PF21926">
    <property type="entry name" value="FeeM"/>
    <property type="match status" value="1"/>
</dbReference>
<organism evidence="2 3">
    <name type="scientific">Roseateles agri</name>
    <dbReference type="NCBI Taxonomy" id="3098619"/>
    <lineage>
        <taxon>Bacteria</taxon>
        <taxon>Pseudomonadati</taxon>
        <taxon>Pseudomonadota</taxon>
        <taxon>Betaproteobacteria</taxon>
        <taxon>Burkholderiales</taxon>
        <taxon>Sphaerotilaceae</taxon>
        <taxon>Roseateles</taxon>
    </lineage>
</organism>
<keyword evidence="3" id="KW-1185">Reference proteome</keyword>
<sequence length="279" mass="30784">MNTPGAMLPMIQQAPAIPALDASSAVCLAGLPALRTRAFRPGHAAPHFNPVTGELIEGFAIHAAHDLLQRRAARALTARRYAQRGYQCSEVAPEIERHLLTLRAEADQKIVGTMGIRSDSEHGLAADLVFPDEIAAMRDAGRSLCEFTQLALDENEAPSKHVLAALFHTAYIHAHHVQGAEWLVIEVNPRHVAYYRRMLGFRVCAEARPNPRVQAPAVLMTLDFSYVEEQVETYGGRPELIGQTRSLYPYFYSPEEESAILERLREGVSLQSAAGRQPS</sequence>
<evidence type="ECO:0000259" key="1">
    <source>
        <dbReference type="Pfam" id="PF21926"/>
    </source>
</evidence>
<accession>A0ABU5DDI9</accession>
<dbReference type="Proteomes" id="UP001285263">
    <property type="component" value="Unassembled WGS sequence"/>
</dbReference>
<dbReference type="RefSeq" id="WP_320421709.1">
    <property type="nucleotide sequence ID" value="NZ_JAXCLA010000002.1"/>
</dbReference>
<dbReference type="SUPFAM" id="SSF55729">
    <property type="entry name" value="Acyl-CoA N-acyltransferases (Nat)"/>
    <property type="match status" value="1"/>
</dbReference>
<evidence type="ECO:0000313" key="2">
    <source>
        <dbReference type="EMBL" id="MDY0743793.1"/>
    </source>
</evidence>
<name>A0ABU5DDI9_9BURK</name>
<dbReference type="InterPro" id="IPR016181">
    <property type="entry name" value="Acyl_CoA_acyltransferase"/>
</dbReference>